<proteinExistence type="inferred from homology"/>
<dbReference type="InterPro" id="IPR014014">
    <property type="entry name" value="RNA_helicase_DEAD_Q_motif"/>
</dbReference>
<dbReference type="CDD" id="cd18787">
    <property type="entry name" value="SF2_C_DEAD"/>
    <property type="match status" value="1"/>
</dbReference>
<dbReference type="OrthoDB" id="1191041at2759"/>
<gene>
    <name evidence="14" type="ORF">ALEPTO_LOCUS2555</name>
</gene>
<reference evidence="14" key="1">
    <citation type="submission" date="2021-06" db="EMBL/GenBank/DDBJ databases">
        <authorList>
            <person name="Kallberg Y."/>
            <person name="Tangrot J."/>
            <person name="Rosling A."/>
        </authorList>
    </citation>
    <scope>NUCLEOTIDE SEQUENCE</scope>
    <source>
        <strain evidence="14">FL130A</strain>
    </source>
</reference>
<dbReference type="EMBL" id="CAJVPS010000385">
    <property type="protein sequence ID" value="CAG8482342.1"/>
    <property type="molecule type" value="Genomic_DNA"/>
</dbReference>
<dbReference type="InterPro" id="IPR011545">
    <property type="entry name" value="DEAD/DEAH_box_helicase_dom"/>
</dbReference>
<keyword evidence="3" id="KW-0378">Hydrolase</keyword>
<dbReference type="CDD" id="cd17961">
    <property type="entry name" value="DEADc_DDX56"/>
    <property type="match status" value="1"/>
</dbReference>
<evidence type="ECO:0000256" key="6">
    <source>
        <dbReference type="ARBA" id="ARBA00022884"/>
    </source>
</evidence>
<feature type="region of interest" description="Disordered" evidence="10">
    <location>
        <begin position="345"/>
        <end position="391"/>
    </location>
</feature>
<evidence type="ECO:0000256" key="4">
    <source>
        <dbReference type="ARBA" id="ARBA00022806"/>
    </source>
</evidence>
<dbReference type="GO" id="GO:0003724">
    <property type="term" value="F:RNA helicase activity"/>
    <property type="evidence" value="ECO:0007669"/>
    <property type="project" value="UniProtKB-EC"/>
</dbReference>
<comment type="caution">
    <text evidence="14">The sequence shown here is derived from an EMBL/GenBank/DDBJ whole genome shotgun (WGS) entry which is preliminary data.</text>
</comment>
<comment type="catalytic activity">
    <reaction evidence="8">
        <text>ATP + H2O = ADP + phosphate + H(+)</text>
        <dbReference type="Rhea" id="RHEA:13065"/>
        <dbReference type="ChEBI" id="CHEBI:15377"/>
        <dbReference type="ChEBI" id="CHEBI:15378"/>
        <dbReference type="ChEBI" id="CHEBI:30616"/>
        <dbReference type="ChEBI" id="CHEBI:43474"/>
        <dbReference type="ChEBI" id="CHEBI:456216"/>
        <dbReference type="EC" id="3.6.4.13"/>
    </reaction>
</comment>
<name>A0A9N8WC89_9GLOM</name>
<dbReference type="InterPro" id="IPR050079">
    <property type="entry name" value="DEAD_box_RNA_helicase"/>
</dbReference>
<accession>A0A9N8WC89</accession>
<feature type="compositionally biased region" description="Acidic residues" evidence="10">
    <location>
        <begin position="350"/>
        <end position="365"/>
    </location>
</feature>
<dbReference type="InterPro" id="IPR027417">
    <property type="entry name" value="P-loop_NTPase"/>
</dbReference>
<dbReference type="InterPro" id="IPR014001">
    <property type="entry name" value="Helicase_ATP-bd"/>
</dbReference>
<feature type="compositionally biased region" description="Polar residues" evidence="10">
    <location>
        <begin position="571"/>
        <end position="581"/>
    </location>
</feature>
<evidence type="ECO:0000256" key="3">
    <source>
        <dbReference type="ARBA" id="ARBA00022801"/>
    </source>
</evidence>
<keyword evidence="6" id="KW-0694">RNA-binding</keyword>
<evidence type="ECO:0000259" key="11">
    <source>
        <dbReference type="PROSITE" id="PS51192"/>
    </source>
</evidence>
<feature type="compositionally biased region" description="Basic and acidic residues" evidence="10">
    <location>
        <begin position="607"/>
        <end position="623"/>
    </location>
</feature>
<dbReference type="PROSITE" id="PS51194">
    <property type="entry name" value="HELICASE_CTER"/>
    <property type="match status" value="1"/>
</dbReference>
<organism evidence="14 15">
    <name type="scientific">Ambispora leptoticha</name>
    <dbReference type="NCBI Taxonomy" id="144679"/>
    <lineage>
        <taxon>Eukaryota</taxon>
        <taxon>Fungi</taxon>
        <taxon>Fungi incertae sedis</taxon>
        <taxon>Mucoromycota</taxon>
        <taxon>Glomeromycotina</taxon>
        <taxon>Glomeromycetes</taxon>
        <taxon>Archaeosporales</taxon>
        <taxon>Ambisporaceae</taxon>
        <taxon>Ambispora</taxon>
    </lineage>
</organism>
<comment type="similarity">
    <text evidence="7">Belongs to the DEAD box helicase family. DDX56/DBP9 subfamily.</text>
</comment>
<dbReference type="GO" id="GO:0016787">
    <property type="term" value="F:hydrolase activity"/>
    <property type="evidence" value="ECO:0007669"/>
    <property type="project" value="UniProtKB-KW"/>
</dbReference>
<dbReference type="SMART" id="SM00490">
    <property type="entry name" value="HELICc"/>
    <property type="match status" value="1"/>
</dbReference>
<dbReference type="PANTHER" id="PTHR47959:SF21">
    <property type="entry name" value="DEAD-BOX HELICASE 56"/>
    <property type="match status" value="1"/>
</dbReference>
<evidence type="ECO:0000256" key="7">
    <source>
        <dbReference type="ARBA" id="ARBA00038041"/>
    </source>
</evidence>
<dbReference type="GO" id="GO:0005524">
    <property type="term" value="F:ATP binding"/>
    <property type="evidence" value="ECO:0007669"/>
    <property type="project" value="UniProtKB-KW"/>
</dbReference>
<dbReference type="InterPro" id="IPR001650">
    <property type="entry name" value="Helicase_C-like"/>
</dbReference>
<feature type="region of interest" description="Disordered" evidence="10">
    <location>
        <begin position="570"/>
        <end position="629"/>
    </location>
</feature>
<dbReference type="GO" id="GO:0003723">
    <property type="term" value="F:RNA binding"/>
    <property type="evidence" value="ECO:0007669"/>
    <property type="project" value="UniProtKB-KW"/>
</dbReference>
<dbReference type="Pfam" id="PF00271">
    <property type="entry name" value="Helicase_C"/>
    <property type="match status" value="2"/>
</dbReference>
<feature type="domain" description="Helicase C-terminal" evidence="12">
    <location>
        <begin position="274"/>
        <end position="485"/>
    </location>
</feature>
<dbReference type="GO" id="GO:0005829">
    <property type="term" value="C:cytosol"/>
    <property type="evidence" value="ECO:0007669"/>
    <property type="project" value="TreeGrafter"/>
</dbReference>
<evidence type="ECO:0000313" key="15">
    <source>
        <dbReference type="Proteomes" id="UP000789508"/>
    </source>
</evidence>
<dbReference type="PROSITE" id="PS51192">
    <property type="entry name" value="HELICASE_ATP_BIND_1"/>
    <property type="match status" value="1"/>
</dbReference>
<evidence type="ECO:0000256" key="10">
    <source>
        <dbReference type="SAM" id="MobiDB-lite"/>
    </source>
</evidence>
<keyword evidence="15" id="KW-1185">Reference proteome</keyword>
<feature type="domain" description="DEAD-box RNA helicase Q" evidence="13">
    <location>
        <begin position="32"/>
        <end position="60"/>
    </location>
</feature>
<dbReference type="Pfam" id="PF00270">
    <property type="entry name" value="DEAD"/>
    <property type="match status" value="1"/>
</dbReference>
<feature type="compositionally biased region" description="Basic residues" evidence="10">
    <location>
        <begin position="593"/>
        <end position="606"/>
    </location>
</feature>
<feature type="domain" description="Helicase ATP-binding" evidence="11">
    <location>
        <begin position="63"/>
        <end position="245"/>
    </location>
</feature>
<dbReference type="Gene3D" id="3.40.50.300">
    <property type="entry name" value="P-loop containing nucleotide triphosphate hydrolases"/>
    <property type="match status" value="2"/>
</dbReference>
<keyword evidence="5" id="KW-0067">ATP-binding</keyword>
<keyword evidence="2" id="KW-0547">Nucleotide-binding</keyword>
<dbReference type="SUPFAM" id="SSF52540">
    <property type="entry name" value="P-loop containing nucleoside triphosphate hydrolases"/>
    <property type="match status" value="2"/>
</dbReference>
<evidence type="ECO:0000313" key="14">
    <source>
        <dbReference type="EMBL" id="CAG8482342.1"/>
    </source>
</evidence>
<evidence type="ECO:0000256" key="8">
    <source>
        <dbReference type="ARBA" id="ARBA00047984"/>
    </source>
</evidence>
<evidence type="ECO:0000259" key="12">
    <source>
        <dbReference type="PROSITE" id="PS51194"/>
    </source>
</evidence>
<dbReference type="Proteomes" id="UP000789508">
    <property type="component" value="Unassembled WGS sequence"/>
</dbReference>
<dbReference type="AlphaFoldDB" id="A0A9N8WC89"/>
<protein>
    <recommendedName>
        <fullName evidence="1">RNA helicase</fullName>
        <ecNumber evidence="1">3.6.4.13</ecNumber>
    </recommendedName>
</protein>
<evidence type="ECO:0000256" key="2">
    <source>
        <dbReference type="ARBA" id="ARBA00022741"/>
    </source>
</evidence>
<dbReference type="PROSITE" id="PS51195">
    <property type="entry name" value="Q_MOTIF"/>
    <property type="match status" value="1"/>
</dbReference>
<evidence type="ECO:0000256" key="1">
    <source>
        <dbReference type="ARBA" id="ARBA00012552"/>
    </source>
</evidence>
<evidence type="ECO:0000256" key="9">
    <source>
        <dbReference type="PROSITE-ProRule" id="PRU00552"/>
    </source>
</evidence>
<sequence>MSSNQKNSSVSQSKAGTKHEPTNDASSDISFSFDNNSELDPRLLRALSKLKYVKPTLIQEKAIPLALAGKDILARARTGSGKTAAYSLPVIQKILTAKATSKLTSIHGSTRALILVPTRELAQQVTKHINELLIYCSKDIKVVNIGTNTPVELQKPLLLEAPDIVVSTPFRAVAQLEAQNLVVRESLQTLVIDEADLILSYGYEEDMQKLLTFLPKFFQSLIMSATLSKDVEKLKHWILRNPVTLKLEEEKDELDLLAQYCVLCSEVDKFLLIFVILRLRLIKGKCLIFVNDIDRCYRLKLFLEQFSIKSCVLNSELPLNSRYHIVEEFNKGVYEYIIATDENNLKGEKDSDDELDNNDYATDNDEASKMEQSQESNPKKKKKSRKNKQDKEYGVSRGIDFVNVAAVINFDFPTSAKSYTHRIGRTARANQKGMSLSFVVPKKLAGKNKNVSCPTTENDEVLYARVEKQQLEAGRTIKPYTFDMKQVEGFRYRVEDALRVVTRIAIREARLKEVKQEIINSEKLKSHFEDHPKDLNFLRHDKPLHPTRVQTHLKDIPTYLMPRIKTLRVPDTTTEGTSSNVGYVPYHKTSTNRYRKHKGPKFAGQKRKNDPLKTYKTKNEEKRKKQKRS</sequence>
<feature type="compositionally biased region" description="Low complexity" evidence="10">
    <location>
        <begin position="1"/>
        <end position="14"/>
    </location>
</feature>
<keyword evidence="4" id="KW-0347">Helicase</keyword>
<feature type="short sequence motif" description="Q motif" evidence="9">
    <location>
        <begin position="32"/>
        <end position="60"/>
    </location>
</feature>
<evidence type="ECO:0000256" key="5">
    <source>
        <dbReference type="ARBA" id="ARBA00022840"/>
    </source>
</evidence>
<dbReference type="SMART" id="SM00487">
    <property type="entry name" value="DEXDc"/>
    <property type="match status" value="1"/>
</dbReference>
<evidence type="ECO:0000259" key="13">
    <source>
        <dbReference type="PROSITE" id="PS51195"/>
    </source>
</evidence>
<dbReference type="EC" id="3.6.4.13" evidence="1"/>
<dbReference type="PANTHER" id="PTHR47959">
    <property type="entry name" value="ATP-DEPENDENT RNA HELICASE RHLE-RELATED"/>
    <property type="match status" value="1"/>
</dbReference>
<feature type="region of interest" description="Disordered" evidence="10">
    <location>
        <begin position="1"/>
        <end position="31"/>
    </location>
</feature>